<organism evidence="3">
    <name type="scientific">Arundo donax</name>
    <name type="common">Giant reed</name>
    <name type="synonym">Donax arundinaceus</name>
    <dbReference type="NCBI Taxonomy" id="35708"/>
    <lineage>
        <taxon>Eukaryota</taxon>
        <taxon>Viridiplantae</taxon>
        <taxon>Streptophyta</taxon>
        <taxon>Embryophyta</taxon>
        <taxon>Tracheophyta</taxon>
        <taxon>Spermatophyta</taxon>
        <taxon>Magnoliopsida</taxon>
        <taxon>Liliopsida</taxon>
        <taxon>Poales</taxon>
        <taxon>Poaceae</taxon>
        <taxon>PACMAD clade</taxon>
        <taxon>Arundinoideae</taxon>
        <taxon>Arundineae</taxon>
        <taxon>Arundo</taxon>
    </lineage>
</organism>
<dbReference type="Gene3D" id="1.20.1280.50">
    <property type="match status" value="1"/>
</dbReference>
<name>A0A0A9GCW6_ARUDO</name>
<dbReference type="PANTHER" id="PTHR33207">
    <property type="entry name" value="F-BOX DOMAIN CONTAINING PROTEIN-RELATED"/>
    <property type="match status" value="1"/>
</dbReference>
<sequence>MEAKRERAESEPTPAASAAAAPAAAAASVLCDDDLLHEILLHLDFPTCLVRAAAVCRRWLRAASDPTFLHRFRGLHPPRLLGSYVVTTGHPRVRFVPMPQPPEVAAVIRRGSFDLPDDAIAVSDCRNGRLIVLVRGRYAVYSPLHPARGTVSLPRIYMLCPPTVYRPLLPEDAGDRTAVTLVLNDQRVCVHLSDLQEGAWGEGLTSDLTELPKQWRNCAFGLLAYGKLYMIRMVGHILGLDLQSRSLFYINLPEGVEYESDVNFELSRAEGSGFYLIHAKGFEIFVWLHSTGCSSGNWELVNSFCLHQVLGHLADPTWHLECDNVQVAAVGDNADFVLLQIKHEVFCMHIRSRTVKKVYESQESELDIDIHPFVMVWPPTFPGLNDGRDLVE</sequence>
<protein>
    <submittedName>
        <fullName evidence="3">Uncharacterized protein</fullName>
    </submittedName>
</protein>
<proteinExistence type="predicted"/>
<dbReference type="SUPFAM" id="SSF81383">
    <property type="entry name" value="F-box domain"/>
    <property type="match status" value="1"/>
</dbReference>
<evidence type="ECO:0000259" key="2">
    <source>
        <dbReference type="Pfam" id="PF23635"/>
    </source>
</evidence>
<dbReference type="Pfam" id="PF12937">
    <property type="entry name" value="F-box-like"/>
    <property type="match status" value="1"/>
</dbReference>
<reference evidence="3" key="2">
    <citation type="journal article" date="2015" name="Data Brief">
        <title>Shoot transcriptome of the giant reed, Arundo donax.</title>
        <authorList>
            <person name="Barrero R.A."/>
            <person name="Guerrero F.D."/>
            <person name="Moolhuijzen P."/>
            <person name="Goolsby J.A."/>
            <person name="Tidwell J."/>
            <person name="Bellgard S.E."/>
            <person name="Bellgard M.I."/>
        </authorList>
    </citation>
    <scope>NUCLEOTIDE SEQUENCE</scope>
    <source>
        <tissue evidence="3">Shoot tissue taken approximately 20 cm above the soil surface</tissue>
    </source>
</reference>
<dbReference type="InterPro" id="IPR001810">
    <property type="entry name" value="F-box_dom"/>
</dbReference>
<evidence type="ECO:0000259" key="1">
    <source>
        <dbReference type="Pfam" id="PF12937"/>
    </source>
</evidence>
<feature type="domain" description="F-box protein AT5G49610-like beta-propeller" evidence="2">
    <location>
        <begin position="122"/>
        <end position="381"/>
    </location>
</feature>
<feature type="domain" description="F-box" evidence="1">
    <location>
        <begin position="33"/>
        <end position="71"/>
    </location>
</feature>
<dbReference type="EMBL" id="GBRH01175549">
    <property type="protein sequence ID" value="JAE22347.1"/>
    <property type="molecule type" value="Transcribed_RNA"/>
</dbReference>
<evidence type="ECO:0000313" key="3">
    <source>
        <dbReference type="EMBL" id="JAE22347.1"/>
    </source>
</evidence>
<dbReference type="AlphaFoldDB" id="A0A0A9GCW6"/>
<accession>A0A0A9GCW6</accession>
<dbReference type="InterPro" id="IPR056594">
    <property type="entry name" value="AT5G49610-like_b-prop"/>
</dbReference>
<reference evidence="3" key="1">
    <citation type="submission" date="2014-09" db="EMBL/GenBank/DDBJ databases">
        <authorList>
            <person name="Magalhaes I.L.F."/>
            <person name="Oliveira U."/>
            <person name="Santos F.R."/>
            <person name="Vidigal T.H.D.A."/>
            <person name="Brescovit A.D."/>
            <person name="Santos A.J."/>
        </authorList>
    </citation>
    <scope>NUCLEOTIDE SEQUENCE</scope>
    <source>
        <tissue evidence="3">Shoot tissue taken approximately 20 cm above the soil surface</tissue>
    </source>
</reference>
<dbReference type="Pfam" id="PF23635">
    <property type="entry name" value="Beta-prop_AT5G49610-like"/>
    <property type="match status" value="1"/>
</dbReference>
<dbReference type="InterPro" id="IPR036047">
    <property type="entry name" value="F-box-like_dom_sf"/>
</dbReference>